<dbReference type="Pfam" id="PF14529">
    <property type="entry name" value="Exo_endo_phos_2"/>
    <property type="match status" value="1"/>
</dbReference>
<dbReference type="Proteomes" id="UP001187531">
    <property type="component" value="Unassembled WGS sequence"/>
</dbReference>
<dbReference type="Gene3D" id="3.60.10.10">
    <property type="entry name" value="Endonuclease/exonuclease/phosphatase"/>
    <property type="match status" value="1"/>
</dbReference>
<reference evidence="2" key="1">
    <citation type="submission" date="2023-07" db="EMBL/GenBank/DDBJ databases">
        <title>Chromosome-level genome assembly of Artemia franciscana.</title>
        <authorList>
            <person name="Jo E."/>
        </authorList>
    </citation>
    <scope>NUCLEOTIDE SEQUENCE</scope>
    <source>
        <tissue evidence="2">Whole body</tissue>
    </source>
</reference>
<dbReference type="InterPro" id="IPR027124">
    <property type="entry name" value="Swc5/CFDP1/2"/>
</dbReference>
<feature type="domain" description="Endonuclease/exonuclease/phosphatase" evidence="1">
    <location>
        <begin position="120"/>
        <end position="259"/>
    </location>
</feature>
<dbReference type="PANTHER" id="PTHR23227:SF85">
    <property type="entry name" value="CRANIOFACIAL DEVELOPMENT PROTEIN 2"/>
    <property type="match status" value="1"/>
</dbReference>
<evidence type="ECO:0000313" key="2">
    <source>
        <dbReference type="EMBL" id="KAK2715212.1"/>
    </source>
</evidence>
<gene>
    <name evidence="2" type="ORF">QYM36_010010</name>
</gene>
<name>A0AA88L3E2_ARTSF</name>
<comment type="caution">
    <text evidence="2">The sequence shown here is derived from an EMBL/GenBank/DDBJ whole genome shotgun (WGS) entry which is preliminary data.</text>
</comment>
<evidence type="ECO:0000313" key="3">
    <source>
        <dbReference type="Proteomes" id="UP001187531"/>
    </source>
</evidence>
<dbReference type="CDD" id="cd09076">
    <property type="entry name" value="L1-EN"/>
    <property type="match status" value="1"/>
</dbReference>
<proteinExistence type="predicted"/>
<evidence type="ECO:0000259" key="1">
    <source>
        <dbReference type="Pfam" id="PF14529"/>
    </source>
</evidence>
<dbReference type="PANTHER" id="PTHR23227">
    <property type="entry name" value="BUCENTAUR RELATED"/>
    <property type="match status" value="1"/>
</dbReference>
<dbReference type="AlphaFoldDB" id="A0AA88L3E2"/>
<protein>
    <recommendedName>
        <fullName evidence="1">Endonuclease/exonuclease/phosphatase domain-containing protein</fullName>
    </recommendedName>
</protein>
<keyword evidence="3" id="KW-1185">Reference proteome</keyword>
<dbReference type="InterPro" id="IPR005135">
    <property type="entry name" value="Endo/exonuclease/phosphatase"/>
</dbReference>
<sequence>MTTPGRDEDTLRLIPTKAVLNIGTLNTRTLAKPGKMDLLLRELNRYKWDLVGLSETHLPRTGEETISGTSLLLSGRTDGTHSQGVGFILSPTTKKALISFTPVSERIATIRLKGSVSNLTIFQVYAPDSARSDEECEQFYFQLQSVTDQTPKKDMLIVMGDFSAITGNDQIDRRHVMGPHGHGRLNGRGKRLISFCRENDLYITKTALKHRHHRKVTRRSPDGVTENMIDYVLISKRWKSSIMDTVSLPGADFDSDHSLLMSKLKLRLK</sequence>
<accession>A0AA88L3E2</accession>
<organism evidence="2 3">
    <name type="scientific">Artemia franciscana</name>
    <name type="common">Brine shrimp</name>
    <name type="synonym">Artemia sanfranciscana</name>
    <dbReference type="NCBI Taxonomy" id="6661"/>
    <lineage>
        <taxon>Eukaryota</taxon>
        <taxon>Metazoa</taxon>
        <taxon>Ecdysozoa</taxon>
        <taxon>Arthropoda</taxon>
        <taxon>Crustacea</taxon>
        <taxon>Branchiopoda</taxon>
        <taxon>Anostraca</taxon>
        <taxon>Artemiidae</taxon>
        <taxon>Artemia</taxon>
    </lineage>
</organism>
<dbReference type="GO" id="GO:0003824">
    <property type="term" value="F:catalytic activity"/>
    <property type="evidence" value="ECO:0007669"/>
    <property type="project" value="InterPro"/>
</dbReference>
<dbReference type="InterPro" id="IPR036691">
    <property type="entry name" value="Endo/exonu/phosph_ase_sf"/>
</dbReference>
<dbReference type="EMBL" id="JAVRJZ010000012">
    <property type="protein sequence ID" value="KAK2715212.1"/>
    <property type="molecule type" value="Genomic_DNA"/>
</dbReference>
<dbReference type="SUPFAM" id="SSF56219">
    <property type="entry name" value="DNase I-like"/>
    <property type="match status" value="1"/>
</dbReference>